<keyword evidence="8" id="KW-1185">Reference proteome</keyword>
<accession>A0A6V8SKX3</accession>
<dbReference type="AlphaFoldDB" id="A0A6V8SKX3"/>
<dbReference type="FunFam" id="3.20.20.80:FF:000004">
    <property type="entry name" value="Beta-glucosidase 6-phospho-beta-glucosidase"/>
    <property type="match status" value="1"/>
</dbReference>
<dbReference type="PROSITE" id="PS00653">
    <property type="entry name" value="GLYCOSYL_HYDROL_F1_2"/>
    <property type="match status" value="1"/>
</dbReference>
<gene>
    <name evidence="7" type="ORF">bsdtw1_03316</name>
</gene>
<organism evidence="7 8">
    <name type="scientific">Clostridium fungisolvens</name>
    <dbReference type="NCBI Taxonomy" id="1604897"/>
    <lineage>
        <taxon>Bacteria</taxon>
        <taxon>Bacillati</taxon>
        <taxon>Bacillota</taxon>
        <taxon>Clostridia</taxon>
        <taxon>Eubacteriales</taxon>
        <taxon>Clostridiaceae</taxon>
        <taxon>Clostridium</taxon>
    </lineage>
</organism>
<evidence type="ECO:0000256" key="6">
    <source>
        <dbReference type="RuleBase" id="RU004468"/>
    </source>
</evidence>
<evidence type="ECO:0000256" key="4">
    <source>
        <dbReference type="PROSITE-ProRule" id="PRU10055"/>
    </source>
</evidence>
<reference evidence="7 8" key="1">
    <citation type="submission" date="2020-07" db="EMBL/GenBank/DDBJ databases">
        <title>A new beta-1,3-glucan-decomposing anaerobic bacterium isolated from anoxic soil subjected to biological soil disinfestation.</title>
        <authorList>
            <person name="Ueki A."/>
            <person name="Tonouchi A."/>
        </authorList>
    </citation>
    <scope>NUCLEOTIDE SEQUENCE [LARGE SCALE GENOMIC DNA]</scope>
    <source>
        <strain evidence="7 8">TW1</strain>
    </source>
</reference>
<evidence type="ECO:0000313" key="7">
    <source>
        <dbReference type="EMBL" id="GFP77202.1"/>
    </source>
</evidence>
<protein>
    <submittedName>
        <fullName evidence="7">Aryl-phospho-beta-D-glucosidase BglH</fullName>
    </submittedName>
</protein>
<dbReference type="PANTHER" id="PTHR10353:SF122">
    <property type="entry name" value="6-PHOSPHO-BETA-GLUCOSIDASE ASCB-RELATED"/>
    <property type="match status" value="1"/>
</dbReference>
<feature type="active site" description="Nucleophile" evidence="4">
    <location>
        <position position="386"/>
    </location>
</feature>
<dbReference type="Proteomes" id="UP000580568">
    <property type="component" value="Unassembled WGS sequence"/>
</dbReference>
<comment type="caution">
    <text evidence="7">The sequence shown here is derived from an EMBL/GenBank/DDBJ whole genome shotgun (WGS) entry which is preliminary data.</text>
</comment>
<dbReference type="Gene3D" id="3.20.20.80">
    <property type="entry name" value="Glycosidases"/>
    <property type="match status" value="1"/>
</dbReference>
<proteinExistence type="inferred from homology"/>
<dbReference type="InterPro" id="IPR018120">
    <property type="entry name" value="Glyco_hydro_1_AS"/>
</dbReference>
<comment type="similarity">
    <text evidence="1 5">Belongs to the glycosyl hydrolase 1 family.</text>
</comment>
<evidence type="ECO:0000256" key="1">
    <source>
        <dbReference type="ARBA" id="ARBA00010838"/>
    </source>
</evidence>
<dbReference type="GO" id="GO:0005829">
    <property type="term" value="C:cytosol"/>
    <property type="evidence" value="ECO:0007669"/>
    <property type="project" value="TreeGrafter"/>
</dbReference>
<sequence>MMQNKFPENFLWGGATAANQCEGAWNEDGKGMSVADCSTYKPKVDPKDYVAQNGISSDDIEKAMKSDDISLYGKRHGVDFYHRYKEDLDLFAEMGFKVLRVSIAWTRIFPNGIEEKPNEKGLQYYESLFIEMKKRNIEPLVTLHHYEMPLYLSNNYDGWYQRAVVDLFVKFCKVVFKRYKNLVKYWLTFNEIDSVFRHPFTTIGLVTDRYPKEKLEEIIYQSLHHQFVASSLATKYLREIIPGAQMGCMLTRTLTYPENCDPKNCMLALKDNRENYFYADVQVFGEYPKFIKNQWDKKGINVKFESGDEEILKLYTVDFVSFSYYMSFVSSIDAERKEKVNGNIATGVKNPYLDVTEWNWQVDPMGLHYSLIDMYDRYRKPLFIVENGLGSRDKLEEDGSIQDDYRIEYFRQHIQAIADAIEDGVEVMGYTPWGCLDLVSMSTCQISKRYGFIYVDADDLGYGTYNRIKKKSFYWYKNVIETNGVEL</sequence>
<keyword evidence="3 6" id="KW-0326">Glycosidase</keyword>
<evidence type="ECO:0000313" key="8">
    <source>
        <dbReference type="Proteomes" id="UP000580568"/>
    </source>
</evidence>
<dbReference type="Pfam" id="PF00232">
    <property type="entry name" value="Glyco_hydro_1"/>
    <property type="match status" value="1"/>
</dbReference>
<evidence type="ECO:0000256" key="5">
    <source>
        <dbReference type="RuleBase" id="RU003690"/>
    </source>
</evidence>
<name>A0A6V8SKX3_9CLOT</name>
<keyword evidence="2 6" id="KW-0378">Hydrolase</keyword>
<dbReference type="InterPro" id="IPR001360">
    <property type="entry name" value="Glyco_hydro_1"/>
</dbReference>
<evidence type="ECO:0000256" key="2">
    <source>
        <dbReference type="ARBA" id="ARBA00022801"/>
    </source>
</evidence>
<dbReference type="InterPro" id="IPR017853">
    <property type="entry name" value="GH"/>
</dbReference>
<dbReference type="InterPro" id="IPR033132">
    <property type="entry name" value="GH_1_N_CS"/>
</dbReference>
<dbReference type="EMBL" id="BLZR01000001">
    <property type="protein sequence ID" value="GFP77202.1"/>
    <property type="molecule type" value="Genomic_DNA"/>
</dbReference>
<dbReference type="GO" id="GO:0008422">
    <property type="term" value="F:beta-glucosidase activity"/>
    <property type="evidence" value="ECO:0007669"/>
    <property type="project" value="TreeGrafter"/>
</dbReference>
<dbReference type="GO" id="GO:0016052">
    <property type="term" value="P:carbohydrate catabolic process"/>
    <property type="evidence" value="ECO:0007669"/>
    <property type="project" value="TreeGrafter"/>
</dbReference>
<dbReference type="PANTHER" id="PTHR10353">
    <property type="entry name" value="GLYCOSYL HYDROLASE"/>
    <property type="match status" value="1"/>
</dbReference>
<evidence type="ECO:0000256" key="3">
    <source>
        <dbReference type="ARBA" id="ARBA00023295"/>
    </source>
</evidence>
<dbReference type="SUPFAM" id="SSF51445">
    <property type="entry name" value="(Trans)glycosidases"/>
    <property type="match status" value="1"/>
</dbReference>
<dbReference type="PRINTS" id="PR00131">
    <property type="entry name" value="GLHYDRLASE1"/>
</dbReference>
<dbReference type="PROSITE" id="PS00572">
    <property type="entry name" value="GLYCOSYL_HYDROL_F1_1"/>
    <property type="match status" value="1"/>
</dbReference>
<dbReference type="RefSeq" id="WP_183278585.1">
    <property type="nucleotide sequence ID" value="NZ_BLZR01000001.1"/>
</dbReference>